<accession>A0ABU5TX71</accession>
<keyword evidence="2" id="KW-1185">Reference proteome</keyword>
<dbReference type="Proteomes" id="UP001301728">
    <property type="component" value="Unassembled WGS sequence"/>
</dbReference>
<reference evidence="1 2" key="1">
    <citation type="submission" date="2023-12" db="EMBL/GenBank/DDBJ databases">
        <title>Baltic Sea Cyanobacteria.</title>
        <authorList>
            <person name="Delbaje E."/>
            <person name="Fewer D.P."/>
            <person name="Shishido T.K."/>
        </authorList>
    </citation>
    <scope>NUCLEOTIDE SEQUENCE [LARGE SCALE GENOMIC DNA]</scope>
    <source>
        <strain evidence="1 2">CCNP 1315</strain>
    </source>
</reference>
<gene>
    <name evidence="1" type="ORF">VB854_06330</name>
</gene>
<organism evidence="1 2">
    <name type="scientific">Limnoraphis robusta CCNP1315</name>
    <dbReference type="NCBI Taxonomy" id="3110306"/>
    <lineage>
        <taxon>Bacteria</taxon>
        <taxon>Bacillati</taxon>
        <taxon>Cyanobacteriota</taxon>
        <taxon>Cyanophyceae</taxon>
        <taxon>Oscillatoriophycideae</taxon>
        <taxon>Oscillatoriales</taxon>
        <taxon>Sirenicapillariaceae</taxon>
        <taxon>Limnoraphis</taxon>
    </lineage>
</organism>
<name>A0ABU5TX71_9CYAN</name>
<protein>
    <submittedName>
        <fullName evidence="1">Uncharacterized protein</fullName>
    </submittedName>
</protein>
<proteinExistence type="predicted"/>
<evidence type="ECO:0000313" key="1">
    <source>
        <dbReference type="EMBL" id="MEA5518563.1"/>
    </source>
</evidence>
<dbReference type="RefSeq" id="WP_323221837.1">
    <property type="nucleotide sequence ID" value="NZ_JAYGHT010000011.1"/>
</dbReference>
<dbReference type="EMBL" id="JAYGHT010000011">
    <property type="protein sequence ID" value="MEA5518563.1"/>
    <property type="molecule type" value="Genomic_DNA"/>
</dbReference>
<comment type="caution">
    <text evidence="1">The sequence shown here is derived from an EMBL/GenBank/DDBJ whole genome shotgun (WGS) entry which is preliminary data.</text>
</comment>
<evidence type="ECO:0000313" key="2">
    <source>
        <dbReference type="Proteomes" id="UP001301728"/>
    </source>
</evidence>
<sequence>MSPTMLRQLWSLVETTQASLIVSLDDADLVQCLLKRLQAESNVNCLDRDLVNDYINSRLSLIRDLAESRLAIDHS</sequence>